<dbReference type="Pfam" id="PF09286">
    <property type="entry name" value="Pro-kuma_activ"/>
    <property type="match status" value="1"/>
</dbReference>
<feature type="signal peptide" evidence="17">
    <location>
        <begin position="1"/>
        <end position="15"/>
    </location>
</feature>
<feature type="binding site" evidence="15">
    <location>
        <position position="561"/>
    </location>
    <ligand>
        <name>Ca(2+)</name>
        <dbReference type="ChEBI" id="CHEBI:29108"/>
    </ligand>
</feature>
<evidence type="ECO:0000256" key="12">
    <source>
        <dbReference type="ARBA" id="ARBA00023026"/>
    </source>
</evidence>
<feature type="active site" description="Charge relay system" evidence="15">
    <location>
        <position position="303"/>
    </location>
</feature>
<feature type="compositionally biased region" description="Gly residues" evidence="16">
    <location>
        <begin position="198"/>
        <end position="212"/>
    </location>
</feature>
<dbReference type="GO" id="GO:0005576">
    <property type="term" value="C:extracellular region"/>
    <property type="evidence" value="ECO:0007669"/>
    <property type="project" value="UniProtKB-SubCell"/>
</dbReference>
<evidence type="ECO:0000256" key="9">
    <source>
        <dbReference type="ARBA" id="ARBA00022801"/>
    </source>
</evidence>
<comment type="subcellular location">
    <subcellularLocation>
        <location evidence="3">Secreted</location>
        <location evidence="3">Extracellular space</location>
    </subcellularLocation>
</comment>
<gene>
    <name evidence="19" type="ORF">B0H16DRAFT_1623738</name>
</gene>
<comment type="cofactor">
    <cofactor evidence="15">
        <name>Ca(2+)</name>
        <dbReference type="ChEBI" id="CHEBI:29108"/>
    </cofactor>
    <text evidence="15">Binds 1 Ca(2+) ion per subunit.</text>
</comment>
<dbReference type="PANTHER" id="PTHR14218">
    <property type="entry name" value="PROTEASE S8 TRIPEPTIDYL PEPTIDASE I CLN2"/>
    <property type="match status" value="1"/>
</dbReference>
<keyword evidence="5" id="KW-0964">Secreted</keyword>
<keyword evidence="6 15" id="KW-0645">Protease</keyword>
<evidence type="ECO:0000313" key="20">
    <source>
        <dbReference type="Proteomes" id="UP001215598"/>
    </source>
</evidence>
<evidence type="ECO:0000256" key="13">
    <source>
        <dbReference type="ARBA" id="ARBA00023145"/>
    </source>
</evidence>
<feature type="domain" description="Peptidase S53" evidence="18">
    <location>
        <begin position="227"/>
        <end position="582"/>
    </location>
</feature>
<evidence type="ECO:0000256" key="11">
    <source>
        <dbReference type="ARBA" id="ARBA00022837"/>
    </source>
</evidence>
<evidence type="ECO:0000256" key="14">
    <source>
        <dbReference type="ARBA" id="ARBA00023180"/>
    </source>
</evidence>
<keyword evidence="14" id="KW-0325">Glycoprotein</keyword>
<feature type="binding site" evidence="15">
    <location>
        <position position="563"/>
    </location>
    <ligand>
        <name>Ca(2+)</name>
        <dbReference type="ChEBI" id="CHEBI:29108"/>
    </ligand>
</feature>
<reference evidence="19" key="1">
    <citation type="submission" date="2023-03" db="EMBL/GenBank/DDBJ databases">
        <title>Massive genome expansion in bonnet fungi (Mycena s.s.) driven by repeated elements and novel gene families across ecological guilds.</title>
        <authorList>
            <consortium name="Lawrence Berkeley National Laboratory"/>
            <person name="Harder C.B."/>
            <person name="Miyauchi S."/>
            <person name="Viragh M."/>
            <person name="Kuo A."/>
            <person name="Thoen E."/>
            <person name="Andreopoulos B."/>
            <person name="Lu D."/>
            <person name="Skrede I."/>
            <person name="Drula E."/>
            <person name="Henrissat B."/>
            <person name="Morin E."/>
            <person name="Kohler A."/>
            <person name="Barry K."/>
            <person name="LaButti K."/>
            <person name="Morin E."/>
            <person name="Salamov A."/>
            <person name="Lipzen A."/>
            <person name="Mereny Z."/>
            <person name="Hegedus B."/>
            <person name="Baldrian P."/>
            <person name="Stursova M."/>
            <person name="Weitz H."/>
            <person name="Taylor A."/>
            <person name="Grigoriev I.V."/>
            <person name="Nagy L.G."/>
            <person name="Martin F."/>
            <person name="Kauserud H."/>
        </authorList>
    </citation>
    <scope>NUCLEOTIDE SEQUENCE</scope>
    <source>
        <strain evidence="19">CBHHK182m</strain>
    </source>
</reference>
<dbReference type="InterPro" id="IPR036852">
    <property type="entry name" value="Peptidase_S8/S53_dom_sf"/>
</dbReference>
<dbReference type="GO" id="GO:0046872">
    <property type="term" value="F:metal ion binding"/>
    <property type="evidence" value="ECO:0007669"/>
    <property type="project" value="UniProtKB-UniRule"/>
</dbReference>
<dbReference type="SUPFAM" id="SSF54897">
    <property type="entry name" value="Protease propeptides/inhibitors"/>
    <property type="match status" value="1"/>
</dbReference>
<evidence type="ECO:0000256" key="1">
    <source>
        <dbReference type="ARBA" id="ARBA00001910"/>
    </source>
</evidence>
<dbReference type="EMBL" id="JARKIB010000359">
    <property type="protein sequence ID" value="KAJ7712719.1"/>
    <property type="molecule type" value="Genomic_DNA"/>
</dbReference>
<dbReference type="PROSITE" id="PS51695">
    <property type="entry name" value="SEDOLISIN"/>
    <property type="match status" value="1"/>
</dbReference>
<dbReference type="PANTHER" id="PTHR14218:SF10">
    <property type="entry name" value="PEPTIDASE S53 DOMAIN-CONTAINING PROTEIN"/>
    <property type="match status" value="1"/>
</dbReference>
<evidence type="ECO:0000256" key="8">
    <source>
        <dbReference type="ARBA" id="ARBA00022729"/>
    </source>
</evidence>
<dbReference type="GO" id="GO:0006508">
    <property type="term" value="P:proteolysis"/>
    <property type="evidence" value="ECO:0007669"/>
    <property type="project" value="UniProtKB-KW"/>
</dbReference>
<dbReference type="EC" id="3.4.14.10" evidence="4"/>
<evidence type="ECO:0000256" key="7">
    <source>
        <dbReference type="ARBA" id="ARBA00022723"/>
    </source>
</evidence>
<comment type="function">
    <text evidence="2">Secreted tripeptidyl-peptidase which degrades proteins at acidic pHs and is involved in virulence.</text>
</comment>
<evidence type="ECO:0000259" key="18">
    <source>
        <dbReference type="PROSITE" id="PS51695"/>
    </source>
</evidence>
<dbReference type="CDD" id="cd04056">
    <property type="entry name" value="Peptidases_S53"/>
    <property type="match status" value="1"/>
</dbReference>
<dbReference type="SUPFAM" id="SSF52743">
    <property type="entry name" value="Subtilisin-like"/>
    <property type="match status" value="1"/>
</dbReference>
<accession>A0AAD7MDV7</accession>
<dbReference type="GO" id="GO:0004252">
    <property type="term" value="F:serine-type endopeptidase activity"/>
    <property type="evidence" value="ECO:0007669"/>
    <property type="project" value="UniProtKB-UniRule"/>
</dbReference>
<keyword evidence="13" id="KW-0865">Zymogen</keyword>
<feature type="binding site" evidence="15">
    <location>
        <position position="543"/>
    </location>
    <ligand>
        <name>Ca(2+)</name>
        <dbReference type="ChEBI" id="CHEBI:29108"/>
    </ligand>
</feature>
<feature type="active site" description="Charge relay system" evidence="15">
    <location>
        <position position="307"/>
    </location>
</feature>
<evidence type="ECO:0000256" key="4">
    <source>
        <dbReference type="ARBA" id="ARBA00012462"/>
    </source>
</evidence>
<keyword evidence="7 15" id="KW-0479">Metal-binding</keyword>
<protein>
    <recommendedName>
        <fullName evidence="4">tripeptidyl-peptidase II</fullName>
        <ecNumber evidence="4">3.4.14.10</ecNumber>
    </recommendedName>
</protein>
<organism evidence="19 20">
    <name type="scientific">Mycena metata</name>
    <dbReference type="NCBI Taxonomy" id="1033252"/>
    <lineage>
        <taxon>Eukaryota</taxon>
        <taxon>Fungi</taxon>
        <taxon>Dikarya</taxon>
        <taxon>Basidiomycota</taxon>
        <taxon>Agaricomycotina</taxon>
        <taxon>Agaricomycetes</taxon>
        <taxon>Agaricomycetidae</taxon>
        <taxon>Agaricales</taxon>
        <taxon>Marasmiineae</taxon>
        <taxon>Mycenaceae</taxon>
        <taxon>Mycena</taxon>
    </lineage>
</organism>
<dbReference type="FunFam" id="3.40.50.200:FF:000015">
    <property type="entry name" value="Tripeptidyl peptidase A"/>
    <property type="match status" value="1"/>
</dbReference>
<dbReference type="InterPro" id="IPR015366">
    <property type="entry name" value="S53_propep"/>
</dbReference>
<comment type="caution">
    <text evidence="19">The sequence shown here is derived from an EMBL/GenBank/DDBJ whole genome shotgun (WGS) entry which is preliminary data.</text>
</comment>
<keyword evidence="12" id="KW-0843">Virulence</keyword>
<dbReference type="InterPro" id="IPR000209">
    <property type="entry name" value="Peptidase_S8/S53_dom"/>
</dbReference>
<evidence type="ECO:0000256" key="5">
    <source>
        <dbReference type="ARBA" id="ARBA00022525"/>
    </source>
</evidence>
<dbReference type="CDD" id="cd11377">
    <property type="entry name" value="Pro-peptidase_S53"/>
    <property type="match status" value="1"/>
</dbReference>
<evidence type="ECO:0000256" key="17">
    <source>
        <dbReference type="SAM" id="SignalP"/>
    </source>
</evidence>
<dbReference type="AlphaFoldDB" id="A0AAD7MDV7"/>
<proteinExistence type="predicted"/>
<keyword evidence="20" id="KW-1185">Reference proteome</keyword>
<evidence type="ECO:0000256" key="3">
    <source>
        <dbReference type="ARBA" id="ARBA00004239"/>
    </source>
</evidence>
<dbReference type="InterPro" id="IPR030400">
    <property type="entry name" value="Sedolisin_dom"/>
</dbReference>
<feature type="region of interest" description="Disordered" evidence="16">
    <location>
        <begin position="173"/>
        <end position="223"/>
    </location>
</feature>
<dbReference type="GO" id="GO:0008240">
    <property type="term" value="F:tripeptidyl-peptidase activity"/>
    <property type="evidence" value="ECO:0007669"/>
    <property type="project" value="UniProtKB-EC"/>
</dbReference>
<sequence>MVATVIFCLFSLAAASPVINRRVVLERRDVPSSFIALGAAPGTDSIKLRFALASQDVPGLQKALLDVSTPSSANYGKHLTLDEVNAYAAPSAAALTAVQNWLSSNNVNATSTGSGDWLTATVSIAQANTLLGANYQTFQHTSGRTYARALSYSLPAEVAQYIDEVHPSTTFNSPISLQPVVSMPQPDSRHKHKKGGKGGKGGGGSTGSGNTGNGATNSTAADSCDTDVTPDCLQTLYNIPATPATQASNSIAVAGFIDQFAQKSDLQQFLTALRPDLSPQTTFSLETLDGGTNTQGAAEAGVEANLDIQYTVGVATKVPVTFVSVGEQSQDGDLGGFLDIVNFVSAQKTIPQVMTTSYGENEAGLSPALATKLCNAYMALGARGTSILFASGDGAVEGGSAQTCTTFQAAFPATCPYLTAVGSVHGTSPETASTFSSGGFSNVFGVADYQKDAVAGYLAALGNTNKGLFNVSGRGYPDVAAQGENVQIVSGGTTQAVAGTSCSSPIFASVIALLNDQLIAAGKSPLGFLNPFLYANAAALNDVTTGSNPGCGTQGFPAKTGWDPVTGLGTPNFAALKKAAGL</sequence>
<name>A0AAD7MDV7_9AGAR</name>
<dbReference type="SMART" id="SM00944">
    <property type="entry name" value="Pro-kuma_activ"/>
    <property type="match status" value="1"/>
</dbReference>
<dbReference type="Proteomes" id="UP001215598">
    <property type="component" value="Unassembled WGS sequence"/>
</dbReference>
<feature type="active site" description="Charge relay system" evidence="15">
    <location>
        <position position="501"/>
    </location>
</feature>
<evidence type="ECO:0000256" key="10">
    <source>
        <dbReference type="ARBA" id="ARBA00022825"/>
    </source>
</evidence>
<keyword evidence="8 17" id="KW-0732">Signal</keyword>
<evidence type="ECO:0000256" key="2">
    <source>
        <dbReference type="ARBA" id="ARBA00002451"/>
    </source>
</evidence>
<feature type="binding site" evidence="15">
    <location>
        <position position="542"/>
    </location>
    <ligand>
        <name>Ca(2+)</name>
        <dbReference type="ChEBI" id="CHEBI:29108"/>
    </ligand>
</feature>
<evidence type="ECO:0000313" key="19">
    <source>
        <dbReference type="EMBL" id="KAJ7712719.1"/>
    </source>
</evidence>
<comment type="catalytic activity">
    <reaction evidence="1">
        <text>Release of an N-terminal tripeptide from a polypeptide.</text>
        <dbReference type="EC" id="3.4.14.10"/>
    </reaction>
</comment>
<evidence type="ECO:0000256" key="16">
    <source>
        <dbReference type="SAM" id="MobiDB-lite"/>
    </source>
</evidence>
<feature type="chain" id="PRO_5042255337" description="tripeptidyl-peptidase II" evidence="17">
    <location>
        <begin position="16"/>
        <end position="582"/>
    </location>
</feature>
<keyword evidence="9 15" id="KW-0378">Hydrolase</keyword>
<dbReference type="Gene3D" id="3.40.50.200">
    <property type="entry name" value="Peptidase S8/S53 domain"/>
    <property type="match status" value="1"/>
</dbReference>
<keyword evidence="10 15" id="KW-0720">Serine protease</keyword>
<dbReference type="Pfam" id="PF00082">
    <property type="entry name" value="Peptidase_S8"/>
    <property type="match status" value="1"/>
</dbReference>
<keyword evidence="11 15" id="KW-0106">Calcium</keyword>
<evidence type="ECO:0000256" key="15">
    <source>
        <dbReference type="PROSITE-ProRule" id="PRU01032"/>
    </source>
</evidence>
<evidence type="ECO:0000256" key="6">
    <source>
        <dbReference type="ARBA" id="ARBA00022670"/>
    </source>
</evidence>
<dbReference type="InterPro" id="IPR050819">
    <property type="entry name" value="Tripeptidyl-peptidase_I"/>
</dbReference>